<name>A0A8E0RNL2_9TREM</name>
<dbReference type="PANTHER" id="PTHR10822">
    <property type="entry name" value="GLYPICAN"/>
    <property type="match status" value="1"/>
</dbReference>
<keyword evidence="5 13" id="KW-0732">Signal</keyword>
<feature type="compositionally biased region" description="Low complexity" evidence="12">
    <location>
        <begin position="860"/>
        <end position="873"/>
    </location>
</feature>
<feature type="compositionally biased region" description="Basic and acidic residues" evidence="12">
    <location>
        <begin position="437"/>
        <end position="447"/>
    </location>
</feature>
<dbReference type="OrthoDB" id="10010764at2759"/>
<evidence type="ECO:0000256" key="10">
    <source>
        <dbReference type="ARBA" id="ARBA00023288"/>
    </source>
</evidence>
<feature type="compositionally biased region" description="Polar residues" evidence="12">
    <location>
        <begin position="393"/>
        <end position="410"/>
    </location>
</feature>
<feature type="compositionally biased region" description="Polar residues" evidence="12">
    <location>
        <begin position="1086"/>
        <end position="1096"/>
    </location>
</feature>
<evidence type="ECO:0000256" key="8">
    <source>
        <dbReference type="ARBA" id="ARBA00023180"/>
    </source>
</evidence>
<feature type="compositionally biased region" description="Polar residues" evidence="12">
    <location>
        <begin position="1038"/>
        <end position="1048"/>
    </location>
</feature>
<feature type="compositionally biased region" description="Polar residues" evidence="12">
    <location>
        <begin position="1055"/>
        <end position="1068"/>
    </location>
</feature>
<dbReference type="Pfam" id="PF01153">
    <property type="entry name" value="Glypican"/>
    <property type="match status" value="2"/>
</dbReference>
<dbReference type="GO" id="GO:0009966">
    <property type="term" value="P:regulation of signal transduction"/>
    <property type="evidence" value="ECO:0007669"/>
    <property type="project" value="InterPro"/>
</dbReference>
<dbReference type="GO" id="GO:0009986">
    <property type="term" value="C:cell surface"/>
    <property type="evidence" value="ECO:0007669"/>
    <property type="project" value="TreeGrafter"/>
</dbReference>
<keyword evidence="10" id="KW-0449">Lipoprotein</keyword>
<comment type="caution">
    <text evidence="14">The sequence shown here is derived from an EMBL/GenBank/DDBJ whole genome shotgun (WGS) entry which is preliminary data.</text>
</comment>
<feature type="compositionally biased region" description="Polar residues" evidence="12">
    <location>
        <begin position="933"/>
        <end position="943"/>
    </location>
</feature>
<dbReference type="GO" id="GO:0045202">
    <property type="term" value="C:synapse"/>
    <property type="evidence" value="ECO:0007669"/>
    <property type="project" value="TreeGrafter"/>
</dbReference>
<evidence type="ECO:0000256" key="4">
    <source>
        <dbReference type="ARBA" id="ARBA00022622"/>
    </source>
</evidence>
<keyword evidence="4" id="KW-0336">GPI-anchor</keyword>
<feature type="compositionally biased region" description="Pro residues" evidence="12">
    <location>
        <begin position="711"/>
        <end position="722"/>
    </location>
</feature>
<dbReference type="Proteomes" id="UP000728185">
    <property type="component" value="Unassembled WGS sequence"/>
</dbReference>
<evidence type="ECO:0000313" key="14">
    <source>
        <dbReference type="EMBL" id="KAA0187338.1"/>
    </source>
</evidence>
<feature type="region of interest" description="Disordered" evidence="12">
    <location>
        <begin position="433"/>
        <end position="456"/>
    </location>
</feature>
<evidence type="ECO:0000256" key="3">
    <source>
        <dbReference type="ARBA" id="ARBA00022475"/>
    </source>
</evidence>
<keyword evidence="3" id="KW-1003">Cell membrane</keyword>
<feature type="region of interest" description="Disordered" evidence="12">
    <location>
        <begin position="475"/>
        <end position="508"/>
    </location>
</feature>
<dbReference type="EMBL" id="LUCM01009179">
    <property type="protein sequence ID" value="KAA0187338.1"/>
    <property type="molecule type" value="Genomic_DNA"/>
</dbReference>
<feature type="compositionally biased region" description="Pro residues" evidence="12">
    <location>
        <begin position="1025"/>
        <end position="1034"/>
    </location>
</feature>
<dbReference type="InterPro" id="IPR001863">
    <property type="entry name" value="Glypican"/>
</dbReference>
<evidence type="ECO:0000256" key="11">
    <source>
        <dbReference type="RuleBase" id="RU003518"/>
    </source>
</evidence>
<keyword evidence="6" id="KW-0654">Proteoglycan</keyword>
<keyword evidence="15" id="KW-1185">Reference proteome</keyword>
<evidence type="ECO:0000313" key="15">
    <source>
        <dbReference type="Proteomes" id="UP000728185"/>
    </source>
</evidence>
<feature type="region of interest" description="Disordered" evidence="12">
    <location>
        <begin position="623"/>
        <end position="642"/>
    </location>
</feature>
<feature type="signal peptide" evidence="13">
    <location>
        <begin position="1"/>
        <end position="23"/>
    </location>
</feature>
<evidence type="ECO:0000256" key="7">
    <source>
        <dbReference type="ARBA" id="ARBA00023136"/>
    </source>
</evidence>
<dbReference type="AlphaFoldDB" id="A0A8E0RNL2"/>
<dbReference type="GO" id="GO:0098552">
    <property type="term" value="C:side of membrane"/>
    <property type="evidence" value="ECO:0007669"/>
    <property type="project" value="UniProtKB-KW"/>
</dbReference>
<comment type="similarity">
    <text evidence="2 11">Belongs to the glypican family.</text>
</comment>
<keyword evidence="8" id="KW-0325">Glycoprotein</keyword>
<proteinExistence type="inferred from homology"/>
<evidence type="ECO:0000256" key="6">
    <source>
        <dbReference type="ARBA" id="ARBA00022974"/>
    </source>
</evidence>
<protein>
    <submittedName>
        <fullName evidence="14">Putative glypican</fullName>
    </submittedName>
</protein>
<evidence type="ECO:0000256" key="1">
    <source>
        <dbReference type="ARBA" id="ARBA00004609"/>
    </source>
</evidence>
<feature type="compositionally biased region" description="Polar residues" evidence="12">
    <location>
        <begin position="836"/>
        <end position="859"/>
    </location>
</feature>
<comment type="subcellular location">
    <subcellularLocation>
        <location evidence="1">Cell membrane</location>
        <topology evidence="1">Lipid-anchor</topology>
        <topology evidence="1">GPI-anchor</topology>
    </subcellularLocation>
</comment>
<evidence type="ECO:0000256" key="5">
    <source>
        <dbReference type="ARBA" id="ARBA00022729"/>
    </source>
</evidence>
<dbReference type="GO" id="GO:1905475">
    <property type="term" value="P:regulation of protein localization to membrane"/>
    <property type="evidence" value="ECO:0007669"/>
    <property type="project" value="TreeGrafter"/>
</dbReference>
<evidence type="ECO:0000256" key="2">
    <source>
        <dbReference type="ARBA" id="ARBA00010260"/>
    </source>
</evidence>
<feature type="chain" id="PRO_5034667272" evidence="13">
    <location>
        <begin position="24"/>
        <end position="1209"/>
    </location>
</feature>
<evidence type="ECO:0000256" key="12">
    <source>
        <dbReference type="SAM" id="MobiDB-lite"/>
    </source>
</evidence>
<dbReference type="GO" id="GO:0005576">
    <property type="term" value="C:extracellular region"/>
    <property type="evidence" value="ECO:0007669"/>
    <property type="project" value="TreeGrafter"/>
</dbReference>
<accession>A0A8E0RNL2</accession>
<sequence length="1209" mass="131060">MFHIDRPTELLFVIFLTSLGTGAAPECAQSRQEWVRLRYTSLLGNVPPTVNTGLLRDICPITDSSSCCDQTMEREMYSLGHRQLLHQANWLQVAEQMSNDSNALEYFFRSDLEQAKNRLDQFFSRIYGYNYKLNRSFFSRFFADLENYMAGRRGRLANLVDNFFGQLRDNIVGLIERSTNPMLNSRVGTGFGMGGSNNLGDGAGTGNSGDQTVADESAEARRIKCLSERVSQLRPFDEVDVRVKARILEAYPPARMLVNVMSTASRLLSHLAFQISNRPECILGLTRYRFCALCAGQPSSSTCPDSCPRLMAPCLLVNGPETAQLSSIWPRLIEAIVLATTRLERSFNFPAVNRNLQMEISEAITSLQTRYEETKSKFEAECRQGSAGRSGPTLFSSGGSNMNSARSQSVGMNHQSINQFPSWAAVDTKYSRRRRNLSSERHLERRARSPQSASPDLLELQSRLRNFPMNANVRHGSVSGGNNYHRPRGTGEHDNSWTGAGPNEASTADMPERLMRWAGQLKRGYNSLSNLFAVPGANLCPPNPPGRNSTNVGSSDAGCWNPPALTGSSPNHGISETLRQLTEATERLHQASVSNGDPDALVIQIPSVVNPGAMGAYRSQMGFSNPYSEHKQPPIQPTNGQLRQWRPYLRPPEANAVQSNDPVPVSQGDMFDGSGTGPHRGEQLPPIENQAPQEFYPPPGQTPVNYGQQPPEMPAPNPPTVPGPEESQGSGRNAYNEPGSFYESPGQSVPFGFTESVIDSDDHGQSTDDVTAPIPSPLSTTAVPGTSPTTTQPTAKTTTTSVISSSKPTPITTTTTTTTSAAAVTTVVDSTTTPTARISTSSTAERITTASKTTPSSGNRSRVSPAPVVVPPANSWRGTEHTRGGSAESSRPSVSDGHPPFESQTNYGVPLPDDEDSLIQPDGMPQPAPSPPHRQQTNQQPWSGTGGAPGQGSSQPVWWENPQSGGSGYGGTNYYQSQQYQPVGVNPPHSGYNWSPGRPDTPPSFGYGAGSGEKPIESGQLPVEGPEPPKPSPAFPFQEQQPSRTFGQQPAAEWSQPQAPQDLSNLVGQGSGSWAGPNTDYPEGITQWQDNSQGSGTAEPVGYVPSHGETNTQNHRLEPLPQPPVPILPVKRPEPPMPHPPAPPPEVWVPAQLGPGQPVSSVLLIREYNVQGPFYGPETVHTKQNLARMNVAVYSMPVVVILRLLYLHP</sequence>
<feature type="region of interest" description="Disordered" evidence="12">
    <location>
        <begin position="380"/>
        <end position="410"/>
    </location>
</feature>
<feature type="compositionally biased region" description="Low complexity" evidence="12">
    <location>
        <begin position="972"/>
        <end position="981"/>
    </location>
</feature>
<feature type="region of interest" description="Disordered" evidence="12">
    <location>
        <begin position="653"/>
        <end position="1125"/>
    </location>
</feature>
<organism evidence="14 15">
    <name type="scientific">Fasciolopsis buskii</name>
    <dbReference type="NCBI Taxonomy" id="27845"/>
    <lineage>
        <taxon>Eukaryota</taxon>
        <taxon>Metazoa</taxon>
        <taxon>Spiralia</taxon>
        <taxon>Lophotrochozoa</taxon>
        <taxon>Platyhelminthes</taxon>
        <taxon>Trematoda</taxon>
        <taxon>Digenea</taxon>
        <taxon>Plagiorchiida</taxon>
        <taxon>Echinostomata</taxon>
        <taxon>Echinostomatoidea</taxon>
        <taxon>Fasciolidae</taxon>
        <taxon>Fasciolopsis</taxon>
    </lineage>
</organism>
<keyword evidence="7" id="KW-0472">Membrane</keyword>
<keyword evidence="9" id="KW-0357">Heparan sulfate</keyword>
<dbReference type="GO" id="GO:0005886">
    <property type="term" value="C:plasma membrane"/>
    <property type="evidence" value="ECO:0007669"/>
    <property type="project" value="UniProtKB-SubCell"/>
</dbReference>
<gene>
    <name evidence="14" type="ORF">FBUS_05418</name>
</gene>
<reference evidence="14" key="1">
    <citation type="submission" date="2019-05" db="EMBL/GenBank/DDBJ databases">
        <title>Annotation for the trematode Fasciolopsis buski.</title>
        <authorList>
            <person name="Choi Y.-J."/>
        </authorList>
    </citation>
    <scope>NUCLEOTIDE SEQUENCE</scope>
    <source>
        <strain evidence="14">HT</strain>
        <tissue evidence="14">Whole worm</tissue>
    </source>
</reference>
<dbReference type="PANTHER" id="PTHR10822:SF30">
    <property type="entry name" value="DALLY-LIKE, ISOFORM A"/>
    <property type="match status" value="1"/>
</dbReference>
<evidence type="ECO:0000256" key="9">
    <source>
        <dbReference type="ARBA" id="ARBA00023207"/>
    </source>
</evidence>
<feature type="compositionally biased region" description="Low complexity" evidence="12">
    <location>
        <begin position="779"/>
        <end position="835"/>
    </location>
</feature>
<evidence type="ECO:0000256" key="13">
    <source>
        <dbReference type="SAM" id="SignalP"/>
    </source>
</evidence>
<dbReference type="GO" id="GO:0016477">
    <property type="term" value="P:cell migration"/>
    <property type="evidence" value="ECO:0007669"/>
    <property type="project" value="TreeGrafter"/>
</dbReference>